<evidence type="ECO:0000313" key="2">
    <source>
        <dbReference type="Proteomes" id="UP000826146"/>
    </source>
</evidence>
<organism evidence="1 2">
    <name type="scientific">Helicobacter gastrofelis</name>
    <dbReference type="NCBI Taxonomy" id="2849642"/>
    <lineage>
        <taxon>Bacteria</taxon>
        <taxon>Pseudomonadati</taxon>
        <taxon>Campylobacterota</taxon>
        <taxon>Epsilonproteobacteria</taxon>
        <taxon>Campylobacterales</taxon>
        <taxon>Helicobacteraceae</taxon>
        <taxon>Helicobacter</taxon>
    </lineage>
</organism>
<sequence>MVSGQVQDGSGVVLSIHKMSAKILNKLNHNGWDYFYVHQKGQLIPLNELRYSWAKSCDL</sequence>
<keyword evidence="2" id="KW-1185">Reference proteome</keyword>
<accession>A0ABM7SPU1</accession>
<protein>
    <submittedName>
        <fullName evidence="1">Uncharacterized protein</fullName>
    </submittedName>
</protein>
<dbReference type="EMBL" id="AP024819">
    <property type="protein sequence ID" value="BCZ19680.1"/>
    <property type="molecule type" value="Genomic_DNA"/>
</dbReference>
<proteinExistence type="predicted"/>
<dbReference type="Proteomes" id="UP000826146">
    <property type="component" value="Chromosome"/>
</dbReference>
<gene>
    <name evidence="1" type="ORF">NHP190012_13220</name>
</gene>
<reference evidence="1 2" key="1">
    <citation type="submission" date="2021-07" db="EMBL/GenBank/DDBJ databases">
        <title>Novel Helicobacter sp. Isolated from a cat.</title>
        <authorList>
            <person name="Rimbara E."/>
            <person name="Suzuki M."/>
        </authorList>
    </citation>
    <scope>NUCLEOTIDE SEQUENCE [LARGE SCALE GENOMIC DNA]</scope>
    <source>
        <strain evidence="2">NHP19-012</strain>
    </source>
</reference>
<evidence type="ECO:0000313" key="1">
    <source>
        <dbReference type="EMBL" id="BCZ19680.1"/>
    </source>
</evidence>
<name>A0ABM7SPU1_9HELI</name>